<dbReference type="PANTHER" id="PTHR33499:SF11">
    <property type="entry name" value="NO APICAL MERISTEM-ASSOCIATED C-TERMINAL DOMAIN-CONTAINING PROTEIN"/>
    <property type="match status" value="1"/>
</dbReference>
<protein>
    <recommendedName>
        <fullName evidence="2">DUF4218 domain-containing protein</fullName>
    </recommendedName>
</protein>
<dbReference type="EMBL" id="OX465086">
    <property type="protein sequence ID" value="CAI9263284.1"/>
    <property type="molecule type" value="Genomic_DNA"/>
</dbReference>
<evidence type="ECO:0000313" key="3">
    <source>
        <dbReference type="EMBL" id="CAI9263284.1"/>
    </source>
</evidence>
<dbReference type="Proteomes" id="UP001177003">
    <property type="component" value="Chromosome 0"/>
</dbReference>
<dbReference type="PANTHER" id="PTHR33499">
    <property type="entry name" value="OS12G0282400 PROTEIN-RELATED"/>
    <property type="match status" value="1"/>
</dbReference>
<accession>A0AA35USF6</accession>
<dbReference type="InterPro" id="IPR025452">
    <property type="entry name" value="DUF4218"/>
</dbReference>
<keyword evidence="4" id="KW-1185">Reference proteome</keyword>
<feature type="compositionally biased region" description="Basic and acidic residues" evidence="1">
    <location>
        <begin position="193"/>
        <end position="206"/>
    </location>
</feature>
<evidence type="ECO:0000313" key="4">
    <source>
        <dbReference type="Proteomes" id="UP001177003"/>
    </source>
</evidence>
<name>A0AA35USF6_LACSI</name>
<dbReference type="AlphaFoldDB" id="A0AA35USF6"/>
<gene>
    <name evidence="3" type="ORF">LSALG_LOCUS3981</name>
</gene>
<organism evidence="3 4">
    <name type="scientific">Lactuca saligna</name>
    <name type="common">Willowleaf lettuce</name>
    <dbReference type="NCBI Taxonomy" id="75948"/>
    <lineage>
        <taxon>Eukaryota</taxon>
        <taxon>Viridiplantae</taxon>
        <taxon>Streptophyta</taxon>
        <taxon>Embryophyta</taxon>
        <taxon>Tracheophyta</taxon>
        <taxon>Spermatophyta</taxon>
        <taxon>Magnoliopsida</taxon>
        <taxon>eudicotyledons</taxon>
        <taxon>Gunneridae</taxon>
        <taxon>Pentapetalae</taxon>
        <taxon>asterids</taxon>
        <taxon>campanulids</taxon>
        <taxon>Asterales</taxon>
        <taxon>Asteraceae</taxon>
        <taxon>Cichorioideae</taxon>
        <taxon>Cichorieae</taxon>
        <taxon>Lactucinae</taxon>
        <taxon>Lactuca</taxon>
    </lineage>
</organism>
<evidence type="ECO:0000256" key="1">
    <source>
        <dbReference type="SAM" id="MobiDB-lite"/>
    </source>
</evidence>
<dbReference type="Pfam" id="PF13960">
    <property type="entry name" value="DUF4218"/>
    <property type="match status" value="1"/>
</dbReference>
<proteinExistence type="predicted"/>
<sequence length="532" mass="61314">MFGIEHRMGTYKGYVRNFAHPDGSITQAYVVDEAVTFVSRYVDDIETRFNHECNWDISTTQHGLEVFINKVRTLGASKFGQLGEANGDPKATDDLYALSQFLDDRYTEHVEDEVLMNDIFQEEESSELPPFQPSEELPNTSFIVRNHVEPETLPLEAVLAVRTINVVADNLDDVDDEFDDDVAKSIISKRGERGKRGGLAREDGRRNTPYNTSVLDTNPLISNNRQDLISPISGTNTVFETEQESDSNATIAKRGITCGKGARKAMKASKKILPIKFNFVARRVICNNESAFTYECGYILHKNCSLQHKEWRLVSKEEKFPLRHKLTTNFDIDVENENVCKVIDSYMARSWRNFRVDLHKYFKEIGGPEDPIKAKTKPPSNIRSKEDWEYLCDMWCELKYMEIAKKKVVAHGKRKMETRNGSKSTIRYLVELGHDVDSSSGHIETWQFTHWDEEKDWKSIDMAAKYEEMKNMRNEHSLESMSDKLILEKVLGRSFVRLFGGDVIMLSLVTSQVLLRNLSILVTMNWWMNWKQ</sequence>
<evidence type="ECO:0000259" key="2">
    <source>
        <dbReference type="Pfam" id="PF13960"/>
    </source>
</evidence>
<reference evidence="3" key="1">
    <citation type="submission" date="2023-04" db="EMBL/GenBank/DDBJ databases">
        <authorList>
            <person name="Vijverberg K."/>
            <person name="Xiong W."/>
            <person name="Schranz E."/>
        </authorList>
    </citation>
    <scope>NUCLEOTIDE SEQUENCE</scope>
</reference>
<feature type="region of interest" description="Disordered" evidence="1">
    <location>
        <begin position="193"/>
        <end position="213"/>
    </location>
</feature>
<feature type="domain" description="DUF4218" evidence="2">
    <location>
        <begin position="1"/>
        <end position="51"/>
    </location>
</feature>